<keyword evidence="1 2" id="KW-0472">Membrane</keyword>
<keyword evidence="4" id="KW-1185">Reference proteome</keyword>
<evidence type="ECO:0000256" key="1">
    <source>
        <dbReference type="PIRNR" id="PIRNR016789"/>
    </source>
</evidence>
<dbReference type="Proteomes" id="UP000539350">
    <property type="component" value="Unassembled WGS sequence"/>
</dbReference>
<feature type="transmembrane region" description="Helical" evidence="2">
    <location>
        <begin position="102"/>
        <end position="119"/>
    </location>
</feature>
<organism evidence="3 4">
    <name type="scientific">Sediminihaliea albiluteola</name>
    <dbReference type="NCBI Taxonomy" id="2758564"/>
    <lineage>
        <taxon>Bacteria</taxon>
        <taxon>Pseudomonadati</taxon>
        <taxon>Pseudomonadota</taxon>
        <taxon>Gammaproteobacteria</taxon>
        <taxon>Cellvibrionales</taxon>
        <taxon>Halieaceae</taxon>
        <taxon>Sediminihaliea</taxon>
    </lineage>
</organism>
<dbReference type="AlphaFoldDB" id="A0A7W2TTL3"/>
<evidence type="ECO:0000313" key="4">
    <source>
        <dbReference type="Proteomes" id="UP000539350"/>
    </source>
</evidence>
<dbReference type="PANTHER" id="PTHR35813:SF1">
    <property type="entry name" value="INNER MEMBRANE PROTEIN YBAN"/>
    <property type="match status" value="1"/>
</dbReference>
<reference evidence="3 4" key="1">
    <citation type="submission" date="2020-07" db="EMBL/GenBank/DDBJ databases">
        <title>Halieaceae bacterium, F7430, whole genome shotgun sequencing project.</title>
        <authorList>
            <person name="Jiang S."/>
            <person name="Liu Z.W."/>
            <person name="Du Z.J."/>
        </authorList>
    </citation>
    <scope>NUCLEOTIDE SEQUENCE [LARGE SCALE GENOMIC DNA]</scope>
    <source>
        <strain evidence="3 4">F7430</strain>
    </source>
</reference>
<name>A0A7W2TTL3_9GAMM</name>
<feature type="transmembrane region" description="Helical" evidence="2">
    <location>
        <begin position="78"/>
        <end position="96"/>
    </location>
</feature>
<feature type="transmembrane region" description="Helical" evidence="2">
    <location>
        <begin position="36"/>
        <end position="57"/>
    </location>
</feature>
<protein>
    <recommendedName>
        <fullName evidence="1">Inner membrane protein</fullName>
    </recommendedName>
</protein>
<dbReference type="PIRSF" id="PIRSF016789">
    <property type="entry name" value="DUF454"/>
    <property type="match status" value="1"/>
</dbReference>
<keyword evidence="1" id="KW-1003">Cell membrane</keyword>
<dbReference type="InterPro" id="IPR007401">
    <property type="entry name" value="DUF454"/>
</dbReference>
<dbReference type="GO" id="GO:0005886">
    <property type="term" value="C:plasma membrane"/>
    <property type="evidence" value="ECO:0007669"/>
    <property type="project" value="UniProtKB-SubCell"/>
</dbReference>
<dbReference type="EMBL" id="JACFXU010000010">
    <property type="protein sequence ID" value="MBA6411610.1"/>
    <property type="molecule type" value="Genomic_DNA"/>
</dbReference>
<evidence type="ECO:0000313" key="3">
    <source>
        <dbReference type="EMBL" id="MBA6411610.1"/>
    </source>
</evidence>
<dbReference type="PANTHER" id="PTHR35813">
    <property type="entry name" value="INNER MEMBRANE PROTEIN YBAN"/>
    <property type="match status" value="1"/>
</dbReference>
<comment type="caution">
    <text evidence="3">The sequence shown here is derived from an EMBL/GenBank/DDBJ whole genome shotgun (WGS) entry which is preliminary data.</text>
</comment>
<gene>
    <name evidence="3" type="ORF">H2508_00560</name>
</gene>
<dbReference type="RefSeq" id="WP_182168474.1">
    <property type="nucleotide sequence ID" value="NZ_JACFXU010000010.1"/>
</dbReference>
<proteinExistence type="predicted"/>
<comment type="subcellular location">
    <subcellularLocation>
        <location evidence="1">Cell inner membrane</location>
        <topology evidence="1">Multi-pass membrane protein</topology>
    </subcellularLocation>
</comment>
<evidence type="ECO:0000256" key="2">
    <source>
        <dbReference type="SAM" id="Phobius"/>
    </source>
</evidence>
<dbReference type="Pfam" id="PF04304">
    <property type="entry name" value="DUF454"/>
    <property type="match status" value="1"/>
</dbReference>
<keyword evidence="2" id="KW-0812">Transmembrane</keyword>
<keyword evidence="1" id="KW-0997">Cell inner membrane</keyword>
<keyword evidence="2" id="KW-1133">Transmembrane helix</keyword>
<accession>A0A7W2TTL3</accession>
<sequence>MRLAAAVLRLLWRAATVLALLLGAVGLVLPGLPTVPFLLLAAWCGGRGWPAIEVWLLKHPRYGETIRRWRERRAIPRNAKWAATGMMLLSSSIIVSSALDDWLRFGLPVLLLCVALWLWRCPDH</sequence>